<keyword evidence="2" id="KW-0812">Transmembrane</keyword>
<dbReference type="Proteomes" id="UP000620124">
    <property type="component" value="Unassembled WGS sequence"/>
</dbReference>
<feature type="transmembrane region" description="Helical" evidence="2">
    <location>
        <begin position="38"/>
        <end position="56"/>
    </location>
</feature>
<accession>A0A8H6WXK7</accession>
<gene>
    <name evidence="3" type="ORF">MVEN_02494000</name>
</gene>
<sequence>MSKEKFEFVLGPAVDAVQHSTGSLTLAQGRMFGALYESILYGINFILFIGLLYMFFQEKKNNTVAAASFGRRYYRVFTLHYAFGRRNEGIPVDLVQKGVYAAATFFADGLLIFRAYIIFGGKWPVLIVPIMSLLATVGLWAALIHAYTQQAPGTTLFPHKIAQLALASFAMSFVTNVMITIMICIRIWLALRRFKDTGISTSFYKRFMAFTVESGLLYPLVLLITAVFFALDNNGLEILSGSNTQVLGIVPIMLSLQLRLNLSAYDNATAGTKIGTLEFNSDIPGSGGQSSAYDVELDGARPKGKAIKLNPGSTGGQTVGDSLRSEIKRQDSHDLDEP</sequence>
<feature type="transmembrane region" description="Helical" evidence="2">
    <location>
        <begin position="167"/>
        <end position="189"/>
    </location>
</feature>
<feature type="compositionally biased region" description="Basic and acidic residues" evidence="1">
    <location>
        <begin position="323"/>
        <end position="338"/>
    </location>
</feature>
<keyword evidence="2" id="KW-0472">Membrane</keyword>
<dbReference type="AlphaFoldDB" id="A0A8H6WXK7"/>
<evidence type="ECO:0000256" key="2">
    <source>
        <dbReference type="SAM" id="Phobius"/>
    </source>
</evidence>
<keyword evidence="2" id="KW-1133">Transmembrane helix</keyword>
<feature type="transmembrane region" description="Helical" evidence="2">
    <location>
        <begin position="126"/>
        <end position="147"/>
    </location>
</feature>
<name>A0A8H6WXK7_9AGAR</name>
<feature type="transmembrane region" description="Helical" evidence="2">
    <location>
        <begin position="210"/>
        <end position="231"/>
    </location>
</feature>
<feature type="transmembrane region" description="Helical" evidence="2">
    <location>
        <begin position="99"/>
        <end position="119"/>
    </location>
</feature>
<keyword evidence="4" id="KW-1185">Reference proteome</keyword>
<comment type="caution">
    <text evidence="3">The sequence shown here is derived from an EMBL/GenBank/DDBJ whole genome shotgun (WGS) entry which is preliminary data.</text>
</comment>
<dbReference type="OrthoDB" id="3186354at2759"/>
<evidence type="ECO:0000313" key="3">
    <source>
        <dbReference type="EMBL" id="KAF7330543.1"/>
    </source>
</evidence>
<evidence type="ECO:0000313" key="4">
    <source>
        <dbReference type="Proteomes" id="UP000620124"/>
    </source>
</evidence>
<feature type="region of interest" description="Disordered" evidence="1">
    <location>
        <begin position="303"/>
        <end position="338"/>
    </location>
</feature>
<dbReference type="EMBL" id="JACAZI010000033">
    <property type="protein sequence ID" value="KAF7330543.1"/>
    <property type="molecule type" value="Genomic_DNA"/>
</dbReference>
<protein>
    <submittedName>
        <fullName evidence="3">Uncharacterized protein</fullName>
    </submittedName>
</protein>
<reference evidence="3" key="1">
    <citation type="submission" date="2020-05" db="EMBL/GenBank/DDBJ databases">
        <title>Mycena genomes resolve the evolution of fungal bioluminescence.</title>
        <authorList>
            <person name="Tsai I.J."/>
        </authorList>
    </citation>
    <scope>NUCLEOTIDE SEQUENCE</scope>
    <source>
        <strain evidence="3">CCC161011</strain>
    </source>
</reference>
<proteinExistence type="predicted"/>
<evidence type="ECO:0000256" key="1">
    <source>
        <dbReference type="SAM" id="MobiDB-lite"/>
    </source>
</evidence>
<organism evidence="3 4">
    <name type="scientific">Mycena venus</name>
    <dbReference type="NCBI Taxonomy" id="2733690"/>
    <lineage>
        <taxon>Eukaryota</taxon>
        <taxon>Fungi</taxon>
        <taxon>Dikarya</taxon>
        <taxon>Basidiomycota</taxon>
        <taxon>Agaricomycotina</taxon>
        <taxon>Agaricomycetes</taxon>
        <taxon>Agaricomycetidae</taxon>
        <taxon>Agaricales</taxon>
        <taxon>Marasmiineae</taxon>
        <taxon>Mycenaceae</taxon>
        <taxon>Mycena</taxon>
    </lineage>
</organism>